<evidence type="ECO:0000259" key="4">
    <source>
        <dbReference type="PROSITE" id="PS50043"/>
    </source>
</evidence>
<dbReference type="EMBL" id="JAUSYY010000001">
    <property type="protein sequence ID" value="MDQ0894956.1"/>
    <property type="molecule type" value="Genomic_DNA"/>
</dbReference>
<dbReference type="SMART" id="SM00421">
    <property type="entry name" value="HTH_LUXR"/>
    <property type="match status" value="1"/>
</dbReference>
<dbReference type="PRINTS" id="PR00038">
    <property type="entry name" value="HTHLUXR"/>
</dbReference>
<sequence length="534" mass="57442">MNEDPGRDRSSPLDEMPDESDVVAALERAVVAGDLDAATRVVEAAWFPLLRGNGDRVRELLSPVPFTQLRSHPLLAVLLGVTYYGERHRRAKALQYFAVASVAARPRNARISDAERALILAGESVGLRLFGQYSRAVGPARAALRVLDSMGGERSAVIGQLPRVYSQLGMSLYFGGCPVEALDAFSMGLAETGPHDESGFGNLAMLSGMHALDGDILVAREYVDLARGEPWTDQQRAMYTGTFYRIAEAVIALEQFDTTAAQNHLDAMIHDRGTIEHWVAIVRVEAMTALLSDAAATGLSRLESFAISRGSDGRSPSRRASLASVRALLHLALGNIDAASEILRRDAPASPQTNVDRARVSLVRDHTGAALRDLRAIAGTSQSSRTSAEASAIEAAVLLRVSSTGASRSAVDRLGALLRDTGQRSAIALLPRADLERVRSALSKRGHDALFEGVELRSVFVDTDTGSTLTPRELEVLKALERTGSTSQIASALFVSVNTVKSQVKSIYRKLGVNNREDAIAVAIARHLFIDTED</sequence>
<evidence type="ECO:0000256" key="3">
    <source>
        <dbReference type="ARBA" id="ARBA00023163"/>
    </source>
</evidence>
<dbReference type="Pfam" id="PF00196">
    <property type="entry name" value="GerE"/>
    <property type="match status" value="1"/>
</dbReference>
<proteinExistence type="predicted"/>
<dbReference type="SUPFAM" id="SSF46894">
    <property type="entry name" value="C-terminal effector domain of the bipartite response regulators"/>
    <property type="match status" value="1"/>
</dbReference>
<comment type="caution">
    <text evidence="5">The sequence shown here is derived from an EMBL/GenBank/DDBJ whole genome shotgun (WGS) entry which is preliminary data.</text>
</comment>
<dbReference type="PANTHER" id="PTHR44688:SF16">
    <property type="entry name" value="DNA-BINDING TRANSCRIPTIONAL ACTIVATOR DEVR_DOSR"/>
    <property type="match status" value="1"/>
</dbReference>
<protein>
    <submittedName>
        <fullName evidence="5">DNA-binding NarL/FixJ family response regulator</fullName>
    </submittedName>
</protein>
<organism evidence="5 6">
    <name type="scientific">Agromyces ramosus</name>
    <dbReference type="NCBI Taxonomy" id="33879"/>
    <lineage>
        <taxon>Bacteria</taxon>
        <taxon>Bacillati</taxon>
        <taxon>Actinomycetota</taxon>
        <taxon>Actinomycetes</taxon>
        <taxon>Micrococcales</taxon>
        <taxon>Microbacteriaceae</taxon>
        <taxon>Agromyces</taxon>
    </lineage>
</organism>
<reference evidence="5 6" key="1">
    <citation type="submission" date="2023-07" db="EMBL/GenBank/DDBJ databases">
        <title>Comparative genomics of wheat-associated soil bacteria to identify genetic determinants of phenazine resistance.</title>
        <authorList>
            <person name="Mouncey N."/>
        </authorList>
    </citation>
    <scope>NUCLEOTIDE SEQUENCE [LARGE SCALE GENOMIC DNA]</scope>
    <source>
        <strain evidence="5 6">V3I3</strain>
    </source>
</reference>
<dbReference type="PANTHER" id="PTHR44688">
    <property type="entry name" value="DNA-BINDING TRANSCRIPTIONAL ACTIVATOR DEVR_DOSR"/>
    <property type="match status" value="1"/>
</dbReference>
<dbReference type="InterPro" id="IPR000792">
    <property type="entry name" value="Tscrpt_reg_LuxR_C"/>
</dbReference>
<keyword evidence="3" id="KW-0804">Transcription</keyword>
<accession>A0ABU0RCH2</accession>
<evidence type="ECO:0000313" key="6">
    <source>
        <dbReference type="Proteomes" id="UP001239083"/>
    </source>
</evidence>
<evidence type="ECO:0000256" key="1">
    <source>
        <dbReference type="ARBA" id="ARBA00023015"/>
    </source>
</evidence>
<dbReference type="Gene3D" id="1.10.10.10">
    <property type="entry name" value="Winged helix-like DNA-binding domain superfamily/Winged helix DNA-binding domain"/>
    <property type="match status" value="1"/>
</dbReference>
<dbReference type="Proteomes" id="UP001239083">
    <property type="component" value="Unassembled WGS sequence"/>
</dbReference>
<keyword evidence="6" id="KW-1185">Reference proteome</keyword>
<name>A0ABU0RCH2_9MICO</name>
<evidence type="ECO:0000313" key="5">
    <source>
        <dbReference type="EMBL" id="MDQ0894956.1"/>
    </source>
</evidence>
<dbReference type="InterPro" id="IPR016032">
    <property type="entry name" value="Sig_transdc_resp-reg_C-effctor"/>
</dbReference>
<keyword evidence="1" id="KW-0805">Transcription regulation</keyword>
<feature type="domain" description="HTH luxR-type" evidence="4">
    <location>
        <begin position="462"/>
        <end position="527"/>
    </location>
</feature>
<keyword evidence="2 5" id="KW-0238">DNA-binding</keyword>
<dbReference type="GO" id="GO:0003677">
    <property type="term" value="F:DNA binding"/>
    <property type="evidence" value="ECO:0007669"/>
    <property type="project" value="UniProtKB-KW"/>
</dbReference>
<dbReference type="InterPro" id="IPR036388">
    <property type="entry name" value="WH-like_DNA-bd_sf"/>
</dbReference>
<gene>
    <name evidence="5" type="ORF">QFZ26_002511</name>
</gene>
<dbReference type="PROSITE" id="PS50043">
    <property type="entry name" value="HTH_LUXR_2"/>
    <property type="match status" value="1"/>
</dbReference>
<dbReference type="CDD" id="cd06170">
    <property type="entry name" value="LuxR_C_like"/>
    <property type="match status" value="1"/>
</dbReference>
<evidence type="ECO:0000256" key="2">
    <source>
        <dbReference type="ARBA" id="ARBA00023125"/>
    </source>
</evidence>